<evidence type="ECO:0000313" key="2">
    <source>
        <dbReference type="EMBL" id="KAK4583783.1"/>
    </source>
</evidence>
<dbReference type="InterPro" id="IPR051304">
    <property type="entry name" value="SCF_F-box_domain"/>
</dbReference>
<gene>
    <name evidence="2" type="ORF">RGQ29_021776</name>
</gene>
<evidence type="ECO:0000259" key="1">
    <source>
        <dbReference type="Pfam" id="PF03478"/>
    </source>
</evidence>
<sequence>MSERVEWSELPELLLAKIGECLDTRIDNLRFRSVCTSWRASTPPFDSISHRRFPLDFPNPFPFPFAKPMSDSVDAYYEDCLTLFKRKCTLRQSILYRLQRLHPSPSDKAWSIEVEGRKLCLFDPHRERYEFPNNFNLLDFQHLELTRAYSLEMDPDLYNFFFVHKVVMYPNSPSIKLNDSHVFVIYEFDFGQYRKLRYAKCGDESWTSVGEDKEDFNDVIVFEGRFYVVDRFGIVYWINVSSLQLQQLYPRISDGELGTYKYLVESAGSLYVVDEYIIGGVRFKVYKLNEESDGSFVWDLMESLGDRAFILGHDCLLSVSAGEFFGYEGNCIYFTHHNQPHVFKLEDDSIANLDI</sequence>
<dbReference type="Pfam" id="PF03478">
    <property type="entry name" value="Beta-prop_KIB1-4"/>
    <property type="match status" value="1"/>
</dbReference>
<dbReference type="AlphaFoldDB" id="A0AAN7F0Y4"/>
<protein>
    <recommendedName>
        <fullName evidence="1">KIB1-4 beta-propeller domain-containing protein</fullName>
    </recommendedName>
</protein>
<dbReference type="InterPro" id="IPR005174">
    <property type="entry name" value="KIB1-4_b-propeller"/>
</dbReference>
<feature type="domain" description="KIB1-4 beta-propeller" evidence="1">
    <location>
        <begin position="106"/>
        <end position="341"/>
    </location>
</feature>
<proteinExistence type="predicted"/>
<name>A0AAN7F0Y4_QUERU</name>
<keyword evidence="3" id="KW-1185">Reference proteome</keyword>
<reference evidence="2 3" key="1">
    <citation type="journal article" date="2023" name="G3 (Bethesda)">
        <title>A haplotype-resolved chromosome-scale genome for Quercus rubra L. provides insights into the genetics of adaptive traits for red oak species.</title>
        <authorList>
            <person name="Kapoor B."/>
            <person name="Jenkins J."/>
            <person name="Schmutz J."/>
            <person name="Zhebentyayeva T."/>
            <person name="Kuelheim C."/>
            <person name="Coggeshall M."/>
            <person name="Heim C."/>
            <person name="Lasky J.R."/>
            <person name="Leites L."/>
            <person name="Islam-Faridi N."/>
            <person name="Romero-Severson J."/>
            <person name="DeLeo V.L."/>
            <person name="Lucas S.M."/>
            <person name="Lazic D."/>
            <person name="Gailing O."/>
            <person name="Carlson J."/>
            <person name="Staton M."/>
        </authorList>
    </citation>
    <scope>NUCLEOTIDE SEQUENCE [LARGE SCALE GENOMIC DNA]</scope>
    <source>
        <strain evidence="2">Pseudo-F2</strain>
    </source>
</reference>
<dbReference type="Proteomes" id="UP001324115">
    <property type="component" value="Unassembled WGS sequence"/>
</dbReference>
<comment type="caution">
    <text evidence="2">The sequence shown here is derived from an EMBL/GenBank/DDBJ whole genome shotgun (WGS) entry which is preliminary data.</text>
</comment>
<evidence type="ECO:0000313" key="3">
    <source>
        <dbReference type="Proteomes" id="UP001324115"/>
    </source>
</evidence>
<dbReference type="EMBL" id="JAXUIC010000006">
    <property type="protein sequence ID" value="KAK4583783.1"/>
    <property type="molecule type" value="Genomic_DNA"/>
</dbReference>
<accession>A0AAN7F0Y4</accession>
<organism evidence="2 3">
    <name type="scientific">Quercus rubra</name>
    <name type="common">Northern red oak</name>
    <name type="synonym">Quercus borealis</name>
    <dbReference type="NCBI Taxonomy" id="3512"/>
    <lineage>
        <taxon>Eukaryota</taxon>
        <taxon>Viridiplantae</taxon>
        <taxon>Streptophyta</taxon>
        <taxon>Embryophyta</taxon>
        <taxon>Tracheophyta</taxon>
        <taxon>Spermatophyta</taxon>
        <taxon>Magnoliopsida</taxon>
        <taxon>eudicotyledons</taxon>
        <taxon>Gunneridae</taxon>
        <taxon>Pentapetalae</taxon>
        <taxon>rosids</taxon>
        <taxon>fabids</taxon>
        <taxon>Fagales</taxon>
        <taxon>Fagaceae</taxon>
        <taxon>Quercus</taxon>
    </lineage>
</organism>
<dbReference type="Gene3D" id="1.20.1280.50">
    <property type="match status" value="1"/>
</dbReference>
<dbReference type="PANTHER" id="PTHR47123">
    <property type="entry name" value="F-BOX PROTEIN SKIP23"/>
    <property type="match status" value="1"/>
</dbReference>
<dbReference type="PANTHER" id="PTHR47123:SF28">
    <property type="entry name" value="F-BOX DOMAIN-CONTAINING PROTEIN"/>
    <property type="match status" value="1"/>
</dbReference>